<keyword evidence="2" id="KW-1185">Reference proteome</keyword>
<proteinExistence type="predicted"/>
<evidence type="ECO:0000313" key="2">
    <source>
        <dbReference type="Proteomes" id="UP000291485"/>
    </source>
</evidence>
<sequence length="136" mass="15206">MNDQSTSPSVAPQIEREALFYQSVIKGYHISSNDPENTIWRSLSGMAIAHQIKIGFMPDNKQLKVDTTAELDHLFQKSYSAKGDYAAIVHFLDTLSNANGNGRIAWVESMLPRQSFDSEVAEKKLTLSFRIVGQTN</sequence>
<evidence type="ECO:0000313" key="1">
    <source>
        <dbReference type="EMBL" id="TCD08610.1"/>
    </source>
</evidence>
<protein>
    <submittedName>
        <fullName evidence="1">Uncharacterized protein</fullName>
    </submittedName>
</protein>
<organism evidence="1 2">
    <name type="scientific">Pedobacter frigidisoli</name>
    <dbReference type="NCBI Taxonomy" id="2530455"/>
    <lineage>
        <taxon>Bacteria</taxon>
        <taxon>Pseudomonadati</taxon>
        <taxon>Bacteroidota</taxon>
        <taxon>Sphingobacteriia</taxon>
        <taxon>Sphingobacteriales</taxon>
        <taxon>Sphingobacteriaceae</taxon>
        <taxon>Pedobacter</taxon>
    </lineage>
</organism>
<dbReference type="Proteomes" id="UP000291485">
    <property type="component" value="Unassembled WGS sequence"/>
</dbReference>
<gene>
    <name evidence="1" type="ORF">EZ449_12280</name>
</gene>
<accession>A0A4R0P095</accession>
<comment type="caution">
    <text evidence="1">The sequence shown here is derived from an EMBL/GenBank/DDBJ whole genome shotgun (WGS) entry which is preliminary data.</text>
</comment>
<reference evidence="1 2" key="1">
    <citation type="submission" date="2019-02" db="EMBL/GenBank/DDBJ databases">
        <title>Pedobacter sp. RP-3-11 sp. nov., isolated from Arctic soil.</title>
        <authorList>
            <person name="Dahal R.H."/>
        </authorList>
    </citation>
    <scope>NUCLEOTIDE SEQUENCE [LARGE SCALE GENOMIC DNA]</scope>
    <source>
        <strain evidence="1 2">RP-3-11</strain>
    </source>
</reference>
<dbReference type="AlphaFoldDB" id="A0A4R0P095"/>
<name>A0A4R0P095_9SPHI</name>
<dbReference type="EMBL" id="SJSN01000008">
    <property type="protein sequence ID" value="TCD08610.1"/>
    <property type="molecule type" value="Genomic_DNA"/>
</dbReference>